<dbReference type="InterPro" id="IPR012349">
    <property type="entry name" value="Split_barrel_FMN-bd"/>
</dbReference>
<dbReference type="Proteomes" id="UP001306508">
    <property type="component" value="Unassembled WGS sequence"/>
</dbReference>
<dbReference type="InterPro" id="IPR002563">
    <property type="entry name" value="Flavin_Rdtase-like_dom"/>
</dbReference>
<comment type="caution">
    <text evidence="3">The sequence shown here is derived from an EMBL/GenBank/DDBJ whole genome shotgun (WGS) entry which is preliminary data.</text>
</comment>
<dbReference type="GO" id="GO:0042602">
    <property type="term" value="F:riboflavin reductase (NADPH) activity"/>
    <property type="evidence" value="ECO:0007669"/>
    <property type="project" value="TreeGrafter"/>
</dbReference>
<evidence type="ECO:0000259" key="2">
    <source>
        <dbReference type="SMART" id="SM00903"/>
    </source>
</evidence>
<dbReference type="SUPFAM" id="SSF50475">
    <property type="entry name" value="FMN-binding split barrel"/>
    <property type="match status" value="1"/>
</dbReference>
<evidence type="ECO:0000256" key="1">
    <source>
        <dbReference type="ARBA" id="ARBA00023002"/>
    </source>
</evidence>
<organism evidence="3 4">
    <name type="scientific">Arxiozyma heterogenica</name>
    <dbReference type="NCBI Taxonomy" id="278026"/>
    <lineage>
        <taxon>Eukaryota</taxon>
        <taxon>Fungi</taxon>
        <taxon>Dikarya</taxon>
        <taxon>Ascomycota</taxon>
        <taxon>Saccharomycotina</taxon>
        <taxon>Saccharomycetes</taxon>
        <taxon>Saccharomycetales</taxon>
        <taxon>Saccharomycetaceae</taxon>
        <taxon>Arxiozyma</taxon>
    </lineage>
</organism>
<dbReference type="PANTHER" id="PTHR30466">
    <property type="entry name" value="FLAVIN REDUCTASE"/>
    <property type="match status" value="1"/>
</dbReference>
<dbReference type="Gene3D" id="2.30.110.10">
    <property type="entry name" value="Electron Transport, Fmn-binding Protein, Chain A"/>
    <property type="match status" value="1"/>
</dbReference>
<evidence type="ECO:0000313" key="4">
    <source>
        <dbReference type="Proteomes" id="UP001306508"/>
    </source>
</evidence>
<protein>
    <recommendedName>
        <fullName evidence="2">Flavin reductase like domain-containing protein</fullName>
    </recommendedName>
</protein>
<sequence>MSQAFRQVMRTLSYPTMIVTSAIPKGTKPLDFHGLTISSMTSLSINPKPLIQFNIKTPSGTSANIKKNKIFAIHFLEPKETNINLAKQFSRGIKDKMTRPFSCLIENKDYICYDSVSFSSQPNIMLPILKNTGKILICLSKDVFKVEDHEIWVGEVLEILPSQNHNEYNSNSNTISSDGGLLHCMGHFFKIGDSI</sequence>
<gene>
    <name evidence="3" type="ORF">RI543_004024</name>
</gene>
<proteinExistence type="predicted"/>
<dbReference type="InterPro" id="IPR050268">
    <property type="entry name" value="NADH-dep_flavin_reductase"/>
</dbReference>
<dbReference type="PANTHER" id="PTHR30466:SF1">
    <property type="entry name" value="FMN REDUCTASE (NADH) RUTF"/>
    <property type="match status" value="1"/>
</dbReference>
<feature type="domain" description="Flavin reductase like" evidence="2">
    <location>
        <begin position="9"/>
        <end position="166"/>
    </location>
</feature>
<dbReference type="GO" id="GO:0010181">
    <property type="term" value="F:FMN binding"/>
    <property type="evidence" value="ECO:0007669"/>
    <property type="project" value="InterPro"/>
</dbReference>
<reference evidence="4" key="1">
    <citation type="submission" date="2023-07" db="EMBL/GenBank/DDBJ databases">
        <title>A draft genome of Kazachstania heterogenica Y-27499.</title>
        <authorList>
            <person name="Donic C."/>
            <person name="Kralova J.S."/>
            <person name="Fidel L."/>
            <person name="Ben-Dor S."/>
            <person name="Jung S."/>
        </authorList>
    </citation>
    <scope>NUCLEOTIDE SEQUENCE [LARGE SCALE GENOMIC DNA]</scope>
    <source>
        <strain evidence="4">Y27499</strain>
    </source>
</reference>
<accession>A0AAN7WS20</accession>
<dbReference type="AlphaFoldDB" id="A0AAN7WS20"/>
<evidence type="ECO:0000313" key="3">
    <source>
        <dbReference type="EMBL" id="KAK5778363.1"/>
    </source>
</evidence>
<name>A0AAN7WS20_9SACH</name>
<dbReference type="Pfam" id="PF01613">
    <property type="entry name" value="Flavin_Reduct"/>
    <property type="match status" value="1"/>
</dbReference>
<dbReference type="EMBL" id="JAWIZZ010000053">
    <property type="protein sequence ID" value="KAK5778363.1"/>
    <property type="molecule type" value="Genomic_DNA"/>
</dbReference>
<keyword evidence="4" id="KW-1185">Reference proteome</keyword>
<keyword evidence="1" id="KW-0560">Oxidoreductase</keyword>
<dbReference type="SMART" id="SM00903">
    <property type="entry name" value="Flavin_Reduct"/>
    <property type="match status" value="1"/>
</dbReference>